<dbReference type="PROSITE" id="PS51464">
    <property type="entry name" value="SIS"/>
    <property type="match status" value="1"/>
</dbReference>
<comment type="function">
    <text evidence="2 10">Catalyzes the isomerization of sedoheptulose 7-phosphate in D-glycero-D-manno-heptose 7-phosphate.</text>
</comment>
<comment type="similarity">
    <text evidence="4 10">Belongs to the SIS family. GmhA subfamily.</text>
</comment>
<keyword evidence="5 10" id="KW-0963">Cytoplasm</keyword>
<dbReference type="GO" id="GO:1901135">
    <property type="term" value="P:carbohydrate derivative metabolic process"/>
    <property type="evidence" value="ECO:0007669"/>
    <property type="project" value="InterPro"/>
</dbReference>
<dbReference type="PANTHER" id="PTHR30390">
    <property type="entry name" value="SEDOHEPTULOSE 7-PHOSPHATE ISOMERASE / DNAA INITIATOR-ASSOCIATING FACTOR FOR REPLICATION INITIATION"/>
    <property type="match status" value="1"/>
</dbReference>
<dbReference type="PANTHER" id="PTHR30390:SF6">
    <property type="entry name" value="DNAA INITIATOR-ASSOCIATING PROTEIN DIAA"/>
    <property type="match status" value="1"/>
</dbReference>
<evidence type="ECO:0000256" key="7">
    <source>
        <dbReference type="ARBA" id="ARBA00022833"/>
    </source>
</evidence>
<evidence type="ECO:0000256" key="9">
    <source>
        <dbReference type="ARBA" id="ARBA00023277"/>
    </source>
</evidence>
<keyword evidence="9 10" id="KW-0119">Carbohydrate metabolism</keyword>
<keyword evidence="6 10" id="KW-0479">Metal-binding</keyword>
<dbReference type="Gene3D" id="3.40.50.10490">
    <property type="entry name" value="Glucose-6-phosphate isomerase like protein, domain 1"/>
    <property type="match status" value="1"/>
</dbReference>
<comment type="subcellular location">
    <subcellularLocation>
        <location evidence="3 10">Cytoplasm</location>
    </subcellularLocation>
</comment>
<dbReference type="InterPro" id="IPR046348">
    <property type="entry name" value="SIS_dom_sf"/>
</dbReference>
<evidence type="ECO:0000256" key="1">
    <source>
        <dbReference type="ARBA" id="ARBA00000348"/>
    </source>
</evidence>
<comment type="pathway">
    <text evidence="10">Carbohydrate biosynthesis; D-glycero-D-manno-heptose 7-phosphate biosynthesis; D-glycero-alpha-D-manno-heptose 7-phosphate and D-glycero-beta-D-manno-heptose 7-phosphate from sedoheptulose 7-phosphate: step 1/1.</text>
</comment>
<dbReference type="GO" id="GO:0005975">
    <property type="term" value="P:carbohydrate metabolic process"/>
    <property type="evidence" value="ECO:0007669"/>
    <property type="project" value="UniProtKB-UniRule"/>
</dbReference>
<evidence type="ECO:0000256" key="6">
    <source>
        <dbReference type="ARBA" id="ARBA00022723"/>
    </source>
</evidence>
<comment type="cofactor">
    <cofactor evidence="10">
        <name>Zn(2+)</name>
        <dbReference type="ChEBI" id="CHEBI:29105"/>
    </cofactor>
    <text evidence="10">Binds 1 zinc ion per subunit.</text>
</comment>
<feature type="binding site" evidence="10">
    <location>
        <position position="66"/>
    </location>
    <ligand>
        <name>substrate</name>
    </ligand>
</feature>
<dbReference type="InterPro" id="IPR035461">
    <property type="entry name" value="GmhA/DiaA"/>
</dbReference>
<feature type="binding site" evidence="10">
    <location>
        <begin position="53"/>
        <end position="55"/>
    </location>
    <ligand>
        <name>substrate</name>
    </ligand>
</feature>
<protein>
    <recommendedName>
        <fullName evidence="10">Phosphoheptose isomerase</fullName>
        <ecNumber evidence="10">5.3.1.28</ecNumber>
    </recommendedName>
    <alternativeName>
        <fullName evidence="10">Sedoheptulose 7-phosphate isomerase</fullName>
    </alternativeName>
</protein>
<dbReference type="GO" id="GO:0005737">
    <property type="term" value="C:cytoplasm"/>
    <property type="evidence" value="ECO:0007669"/>
    <property type="project" value="UniProtKB-SubCell"/>
</dbReference>
<proteinExistence type="inferred from homology"/>
<comment type="subunit">
    <text evidence="10">Homotetramer.</text>
</comment>
<dbReference type="EMBL" id="CP018191">
    <property type="protein sequence ID" value="APH54820.1"/>
    <property type="molecule type" value="Genomic_DNA"/>
</dbReference>
<feature type="binding site" evidence="10">
    <location>
        <begin position="95"/>
        <end position="96"/>
    </location>
    <ligand>
        <name>substrate</name>
    </ligand>
</feature>
<gene>
    <name evidence="10" type="primary">gmhA</name>
    <name evidence="12" type="ORF">GbCGDNIH9_1536</name>
</gene>
<dbReference type="EC" id="5.3.1.28" evidence="10"/>
<dbReference type="InterPro" id="IPR001347">
    <property type="entry name" value="SIS_dom"/>
</dbReference>
<keyword evidence="7 10" id="KW-0862">Zinc</keyword>
<accession>A0AAC9K7Y8</accession>
<evidence type="ECO:0000256" key="5">
    <source>
        <dbReference type="ARBA" id="ARBA00022490"/>
    </source>
</evidence>
<sequence length="197" mass="21055">MDHRDFLTRFLDASCKAMDAFAADEAARETLIRMGEDVCTSIRNGGKLLIAGNGGSAADAQHIAAEFVSRLMYDRAPLPALALTTDSSALTAIGNDYGYEHVFERQVTGLGQKGDVFLGISTSGRSPNVIRALQAAREKGIITFGFTGVAGNAMTELCDRLLLAPSPQTAIIQQIHITAAHMLCAVVERTLFPVEGR</sequence>
<dbReference type="HAMAP" id="MF_00067">
    <property type="entry name" value="GmhA"/>
    <property type="match status" value="1"/>
</dbReference>
<feature type="binding site" evidence="10">
    <location>
        <position position="126"/>
    </location>
    <ligand>
        <name>substrate</name>
    </ligand>
</feature>
<dbReference type="InterPro" id="IPR004515">
    <property type="entry name" value="Phosphoheptose_Isoase"/>
</dbReference>
<evidence type="ECO:0000256" key="10">
    <source>
        <dbReference type="HAMAP-Rule" id="MF_00067"/>
    </source>
</evidence>
<dbReference type="GO" id="GO:0008968">
    <property type="term" value="F:D-sedoheptulose 7-phosphate isomerase activity"/>
    <property type="evidence" value="ECO:0007669"/>
    <property type="project" value="UniProtKB-UniRule"/>
</dbReference>
<dbReference type="Proteomes" id="UP000182373">
    <property type="component" value="Chromosome"/>
</dbReference>
<feature type="binding site" evidence="10">
    <location>
        <position position="66"/>
    </location>
    <ligand>
        <name>Zn(2+)</name>
        <dbReference type="ChEBI" id="CHEBI:29105"/>
    </ligand>
</feature>
<comment type="miscellaneous">
    <text evidence="10">The reaction produces a racemic mixture of D-glycero-alpha-D-manno-heptose 7-phosphate and D-glycero-beta-D-manno-heptose 7-phosphate.</text>
</comment>
<dbReference type="Pfam" id="PF13580">
    <property type="entry name" value="SIS_2"/>
    <property type="match status" value="1"/>
</dbReference>
<feature type="binding site" evidence="10">
    <location>
        <position position="173"/>
    </location>
    <ligand>
        <name>substrate</name>
    </ligand>
</feature>
<organism evidence="12 13">
    <name type="scientific">Granulibacter bethesdensis</name>
    <dbReference type="NCBI Taxonomy" id="364410"/>
    <lineage>
        <taxon>Bacteria</taxon>
        <taxon>Pseudomonadati</taxon>
        <taxon>Pseudomonadota</taxon>
        <taxon>Alphaproteobacteria</taxon>
        <taxon>Acetobacterales</taxon>
        <taxon>Acetobacteraceae</taxon>
        <taxon>Granulibacter</taxon>
    </lineage>
</organism>
<evidence type="ECO:0000256" key="8">
    <source>
        <dbReference type="ARBA" id="ARBA00023235"/>
    </source>
</evidence>
<dbReference type="GO" id="GO:0097367">
    <property type="term" value="F:carbohydrate derivative binding"/>
    <property type="evidence" value="ECO:0007669"/>
    <property type="project" value="InterPro"/>
</dbReference>
<feature type="binding site" evidence="10">
    <location>
        <position position="181"/>
    </location>
    <ligand>
        <name>Zn(2+)</name>
        <dbReference type="ChEBI" id="CHEBI:29105"/>
    </ligand>
</feature>
<name>A0AAC9K7Y8_9PROT</name>
<dbReference type="SUPFAM" id="SSF53697">
    <property type="entry name" value="SIS domain"/>
    <property type="match status" value="1"/>
</dbReference>
<dbReference type="AlphaFoldDB" id="A0AAC9K7Y8"/>
<evidence type="ECO:0000256" key="4">
    <source>
        <dbReference type="ARBA" id="ARBA00009894"/>
    </source>
</evidence>
<dbReference type="GO" id="GO:0008270">
    <property type="term" value="F:zinc ion binding"/>
    <property type="evidence" value="ECO:0007669"/>
    <property type="project" value="UniProtKB-UniRule"/>
</dbReference>
<dbReference type="InterPro" id="IPR050099">
    <property type="entry name" value="SIS_GmhA/DiaA_subfam"/>
</dbReference>
<dbReference type="CDD" id="cd05006">
    <property type="entry name" value="SIS_GmhA"/>
    <property type="match status" value="1"/>
</dbReference>
<feature type="domain" description="SIS" evidence="11">
    <location>
        <begin position="38"/>
        <end position="197"/>
    </location>
</feature>
<evidence type="ECO:0000313" key="13">
    <source>
        <dbReference type="Proteomes" id="UP000182373"/>
    </source>
</evidence>
<evidence type="ECO:0000313" key="12">
    <source>
        <dbReference type="EMBL" id="APH54820.1"/>
    </source>
</evidence>
<feature type="binding site" evidence="10">
    <location>
        <begin position="121"/>
        <end position="123"/>
    </location>
    <ligand>
        <name>substrate</name>
    </ligand>
</feature>
<comment type="catalytic activity">
    <reaction evidence="1 10">
        <text>2 D-sedoheptulose 7-phosphate = D-glycero-alpha-D-manno-heptose 7-phosphate + D-glycero-beta-D-manno-heptose 7-phosphate</text>
        <dbReference type="Rhea" id="RHEA:27489"/>
        <dbReference type="ChEBI" id="CHEBI:57483"/>
        <dbReference type="ChEBI" id="CHEBI:60203"/>
        <dbReference type="ChEBI" id="CHEBI:60204"/>
        <dbReference type="EC" id="5.3.1.28"/>
    </reaction>
</comment>
<evidence type="ECO:0000256" key="2">
    <source>
        <dbReference type="ARBA" id="ARBA00003172"/>
    </source>
</evidence>
<reference evidence="13" key="1">
    <citation type="submission" date="2016-11" db="EMBL/GenBank/DDBJ databases">
        <title>Comparative genomic and phenotypic analysis of Granulibacter bethesdensis clinical isolates from patients with chronic granulomatous disease.</title>
        <authorList>
            <person name="Zarember K.A."/>
            <person name="Porcella S.F."/>
            <person name="Chu J."/>
            <person name="Ding L."/>
            <person name="Dahlstrom E."/>
            <person name="Barbian K."/>
            <person name="Martens C."/>
            <person name="Sykora L."/>
            <person name="Kramer S."/>
            <person name="Pettinato A.M."/>
            <person name="Hong H."/>
            <person name="Wald G."/>
            <person name="Berg L.J."/>
            <person name="Rogge L.S."/>
            <person name="Greenberg D.E."/>
            <person name="Falcone E.L."/>
            <person name="Neves J.F."/>
            <person name="Simoes M.J."/>
            <person name="Casal M."/>
            <person name="Rodriguez-Lopez F.C."/>
            <person name="Zelazny A."/>
            <person name="Gallin J.I."/>
            <person name="Holland S.M."/>
        </authorList>
    </citation>
    <scope>NUCLEOTIDE SEQUENCE [LARGE SCALE GENOMIC DNA]</scope>
    <source>
        <strain evidence="13">NIH9.1</strain>
    </source>
</reference>
<evidence type="ECO:0000259" key="11">
    <source>
        <dbReference type="PROSITE" id="PS51464"/>
    </source>
</evidence>
<evidence type="ECO:0000256" key="3">
    <source>
        <dbReference type="ARBA" id="ARBA00004496"/>
    </source>
</evidence>
<keyword evidence="8 10" id="KW-0413">Isomerase</keyword>
<feature type="binding site" evidence="10">
    <location>
        <position position="173"/>
    </location>
    <ligand>
        <name>Zn(2+)</name>
        <dbReference type="ChEBI" id="CHEBI:29105"/>
    </ligand>
</feature>
<feature type="binding site" evidence="10">
    <location>
        <position position="62"/>
    </location>
    <ligand>
        <name>Zn(2+)</name>
        <dbReference type="ChEBI" id="CHEBI:29105"/>
    </ligand>
</feature>